<dbReference type="GO" id="GO:0045989">
    <property type="term" value="P:positive regulation of striated muscle contraction"/>
    <property type="evidence" value="ECO:0007669"/>
    <property type="project" value="UniProtKB-ARBA"/>
</dbReference>
<feature type="compositionally biased region" description="Basic and acidic residues" evidence="12">
    <location>
        <begin position="473"/>
        <end position="484"/>
    </location>
</feature>
<dbReference type="SUPFAM" id="SSF49265">
    <property type="entry name" value="Fibronectin type III"/>
    <property type="match status" value="9"/>
</dbReference>
<feature type="region of interest" description="Disordered" evidence="12">
    <location>
        <begin position="1448"/>
        <end position="1475"/>
    </location>
</feature>
<dbReference type="Gene3D" id="1.10.510.10">
    <property type="entry name" value="Transferase(Phosphotransferase) domain 1"/>
    <property type="match status" value="2"/>
</dbReference>
<dbReference type="SMART" id="SM00233">
    <property type="entry name" value="PH"/>
    <property type="match status" value="1"/>
</dbReference>
<feature type="compositionally biased region" description="Basic and acidic residues" evidence="12">
    <location>
        <begin position="546"/>
        <end position="557"/>
    </location>
</feature>
<dbReference type="Pfam" id="PF07679">
    <property type="entry name" value="I-set"/>
    <property type="match status" value="11"/>
</dbReference>
<feature type="compositionally biased region" description="Basic and acidic residues" evidence="12">
    <location>
        <begin position="194"/>
        <end position="203"/>
    </location>
</feature>
<feature type="compositionally biased region" description="Low complexity" evidence="12">
    <location>
        <begin position="209"/>
        <end position="223"/>
    </location>
</feature>
<feature type="compositionally biased region" description="Basic and acidic residues" evidence="12">
    <location>
        <begin position="238"/>
        <end position="252"/>
    </location>
</feature>
<dbReference type="InterPro" id="IPR036116">
    <property type="entry name" value="FN3_sf"/>
</dbReference>
<dbReference type="SUPFAM" id="SSF48065">
    <property type="entry name" value="DBL homology domain (DH-domain)"/>
    <property type="match status" value="1"/>
</dbReference>
<dbReference type="PROSITE" id="PS50002">
    <property type="entry name" value="SH3"/>
    <property type="match status" value="2"/>
</dbReference>
<dbReference type="FunFam" id="2.60.40.10:FF:000107">
    <property type="entry name" value="Myosin, light chain kinase a"/>
    <property type="match status" value="2"/>
</dbReference>
<dbReference type="InterPro" id="IPR000219">
    <property type="entry name" value="DH_dom"/>
</dbReference>
<feature type="compositionally biased region" description="Polar residues" evidence="12">
    <location>
        <begin position="993"/>
        <end position="1002"/>
    </location>
</feature>
<dbReference type="SMART" id="SM00409">
    <property type="entry name" value="IG"/>
    <property type="match status" value="11"/>
</dbReference>
<evidence type="ECO:0000256" key="5">
    <source>
        <dbReference type="ARBA" id="ARBA00022737"/>
    </source>
</evidence>
<dbReference type="CDD" id="cd00096">
    <property type="entry name" value="Ig"/>
    <property type="match status" value="2"/>
</dbReference>
<feature type="compositionally biased region" description="Basic and acidic residues" evidence="12">
    <location>
        <begin position="1659"/>
        <end position="1682"/>
    </location>
</feature>
<evidence type="ECO:0000256" key="7">
    <source>
        <dbReference type="ARBA" id="ARBA00022840"/>
    </source>
</evidence>
<dbReference type="InterPro" id="IPR011009">
    <property type="entry name" value="Kinase-like_dom_sf"/>
</dbReference>
<feature type="compositionally biased region" description="Basic and acidic residues" evidence="12">
    <location>
        <begin position="4212"/>
        <end position="4254"/>
    </location>
</feature>
<dbReference type="FunFam" id="2.60.40.10:FF:000425">
    <property type="entry name" value="Myosin light chain kinase"/>
    <property type="match status" value="4"/>
</dbReference>
<feature type="domain" description="Ig-like" evidence="17">
    <location>
        <begin position="2133"/>
        <end position="2223"/>
    </location>
</feature>
<feature type="compositionally biased region" description="Basic and acidic residues" evidence="12">
    <location>
        <begin position="1772"/>
        <end position="2015"/>
    </location>
</feature>
<keyword evidence="20" id="KW-1185">Reference proteome</keyword>
<evidence type="ECO:0000256" key="1">
    <source>
        <dbReference type="ARBA" id="ARBA00004496"/>
    </source>
</evidence>
<gene>
    <name evidence="19" type="ORF">V1264_013034</name>
</gene>
<evidence type="ECO:0000256" key="9">
    <source>
        <dbReference type="ARBA" id="ARBA00023319"/>
    </source>
</evidence>
<dbReference type="InterPro" id="IPR035899">
    <property type="entry name" value="DBL_dom_sf"/>
</dbReference>
<feature type="region of interest" description="Disordered" evidence="12">
    <location>
        <begin position="2456"/>
        <end position="2490"/>
    </location>
</feature>
<feature type="domain" description="Fibronectin type-III" evidence="18">
    <location>
        <begin position="2603"/>
        <end position="2700"/>
    </location>
</feature>
<evidence type="ECO:0000256" key="11">
    <source>
        <dbReference type="PROSITE-ProRule" id="PRU10141"/>
    </source>
</evidence>
<accession>A0AAN9GML3</accession>
<evidence type="ECO:0000256" key="8">
    <source>
        <dbReference type="ARBA" id="ARBA00023157"/>
    </source>
</evidence>
<evidence type="ECO:0000256" key="2">
    <source>
        <dbReference type="ARBA" id="ARBA00006692"/>
    </source>
</evidence>
<evidence type="ECO:0000313" key="20">
    <source>
        <dbReference type="Proteomes" id="UP001374579"/>
    </source>
</evidence>
<dbReference type="GO" id="GO:0031672">
    <property type="term" value="C:A band"/>
    <property type="evidence" value="ECO:0007669"/>
    <property type="project" value="UniProtKB-ARBA"/>
</dbReference>
<feature type="domain" description="Ig-like" evidence="17">
    <location>
        <begin position="801"/>
        <end position="883"/>
    </location>
</feature>
<dbReference type="InterPro" id="IPR013783">
    <property type="entry name" value="Ig-like_fold"/>
</dbReference>
<sequence length="5500" mass="617389">MPSNTHTVIGHTKRFECRVVGHPRPEIRWFKDGRDITHHDRYRFDYSYEGIISMIIEDIYHNDQGSYRCRAENTEGFASTTAYLLVRAHKAHPDEEIEEVHSMELEEHFVYKSDKDTNVITEPLEEYSKRTFEQVVDKERENTREIMNGAVSKSSLLEESYGKTTMNGYEETRQSSSKKVTSVSEEGSSVIISEEERLLESKSAKSKSKSSVSETEESSSSSSKRTEEKSMSVSASLEETKVKAKTESKESEMIVGVSVETEESSSSLKSKKESKSILKTSVETEESSEKSKELNSSGEIEEEKRKSDKALLSTEVTTESSKKETEESNKLTADVKVEEVSEECRLELQGTADNDDKSLDTADSALTSLGHDSGFLESSLLESSQLEESIKSAAGSEATEDTAKVSAETVTKSKAESVKVESHVEESKLSVSSETTSVVEKTVTTTVTTTTEQAKAEEVTSRTEKTAISQEISRADETTEETSKGDITGLLDEKPAPETAVVEQVIEDEEQKSKWVDQITSRTETIKIESEGKKVDELNIKEDTAVAAEKQEEKADLKQATTKSPPETSVDVESLASRQGSVIGELAVVKDEVADSTKERKKKGHEERLEVDENLSAQNTLGLEKVPSHLEVESSVDFVEHARNDAAEEEKLTLKSEVDVEETKKDKKAEEEMKITAETSVDESKAKSAPKVASVPEDVSVELGQIIRLVSQVQGSPQPEVKWFKEGDTVKAGDRITLHTEDDVFTLEISDAATSDGGTYTLTAHNSEGTIFSDVVVTVTVPPRLGPADDEIRVTASLTVPEFVVQPGKVTVKELGTLELVCTITASPAPTVVWSKEGKTLESDSHVSIFESEGQYSLKVPKATTEDCGDYTCTATNSQGSVTCNISVLVQSSATEEGAARMVPLSQLESSSDEMFLHTYQVTRAYRDEETTVVFVVGEVVEVLDSKRKSNMWLVRKQSEREQVCFIPSSHLKEWSEAEAEVTAVKKREQKTRSPTNRLSSSEIEHLDTSEDEDRMKRREKYPDCVVIADYNPPSTNGEESVKLTEGQIVEVMDMERADRWLVQTRPTKTSTAKQGWVPPAYLEVKTTGGPASRRSTREVFREDVLQISNKQQEASLKRRYAVTELVESEREYTRDLKKVIDSYYKRLSRRSTPSVLKDKRDLIFSNLNDIMDFHTDVFLKILEASVANPGTIGDAFLVKEKKFNMYVSYWLDQLSTKVFVETEEAQEFLREYSRSIGDSELTFPRLLECPISRLMSYQTLLKDILRYTSRAGDDCTSLERAIAMLASIELQVKHTQLLHNIEGLPGDASSLGQLIRHDDVILWDSDTSTTRGKERHVFLFKDKVVITKRKKGDSPADQPSFVFKAVVELGNVQLNENVTEDERRFELWFASSTTERHSLQTGNLASKQAWLKDTRELLKALGIEETDIMPEKTTELSNAQATRAAATQKKKAAEKTSTVSVDSGSESDRTLTDGDYASLSSYDSDISSYHTANEFEDGSSRPVLKKRPKKTVCQEGSAVKFDCIVGGTPLPTVQWLKDGSAIKESKQVQISSEGDTSTLTLLSVSKGQAGQYSALAANLNGSILAAADLVVLEELGLEKTEPGQDQEAFQLDDKTPTEEVAPTPFVLDDKTPTEEVAPTPFELDDKTPTEEVAPTPFEETKTAAEEKQITTPVVKEEKPVVEEPVVPEATKVEEEKPVEPEPTPVVEEEKPEPVVEEKAPEPVEEEKPEPVVEEEKPEPVVEDKKPEPVEEEKPEPVVEDKKPEPVEEEKPEPVVEEKKPEPVVEENKPEPVVEEKKPEPVVEEKKPEPVVEENKPEPVVEEKKPEPVVEEKAPEPVVQEKKPEPVVEEKKPEPVVEEKKPEPVVEEKKPEPVVEEKKPEPVVEEKKPEPVVEEKKPEPVVEEKKVEKPVVEEKKPAEPEQVEEKKPEPVKEEKPVEPEPVKEEKPVEPEPVKEEKPVEPEPKPVVKEEVVEEKKPVEQEPAPVEEKKVEEPEPVAREAEETAKAEEPEQKFKSIPETAEGEVSFRAPHFLSDMNDIVVELGHLARFDCRVAAYPDPDITWLKDGNNVVPTERYILQNFHDDIFSLLIKDAKTTDSGCYACVAKNEYGEAKTEALLNVLSLKAELEEGDMAPSFATKFGNVEGIEGVPVEFTCQIKGRPPPTVTWLINGREVAASLDVLTRQQDDTIMLAFRSVQMEHSGDIVCKLKNHLGEATCRAKLIVNEDLSKKGEEPLFVEKPSDLEVTEGGEARFECVITGTPEPEVIWYFNGRELFDSRRRVIRKKGEKYQLILREVIPDNAGVYTCKAVNAAGDASCAVELSVKELPKEPKRGRAPEEEEADYSFPPTFTRRLLDQRVAPGHTARFECLMLGIPLPDVVWQKDGITLKPSDKFRIGREGSTAILEVDGAEAVDAGEYTCILTNDAGKATSRAGLTVQEERRVRYATPKLEVRAPEFGRAPSRGREDLLEPGRPPLRELSPEEKVPSMPFDKPSLLEVRDTSVKLGWLPARTSNLPDKARHITYTIEAREMPSNRWTRLASGLEGTSYVARNLRPTKEYIFRVHVENKYGSSDPTLPATLAPREEPEEKKRLYGPRESPAPLRFPATKPYVMDIGAETLRLGWKPAEVERRMDQPPISYRIEAQKLPSEEWVPLASRVHDTSLYLSDLEPDRDYNVRVRAQGPYGVSQPTAPVWLPRATGFSGVPVSRPMITELEPGTVRLQWHRVDVPAFAHEQEHLTYMLETQEPPSSYWREAARDIRDTSYTIHDLEPATDYRFRVRAQNREGLRSEPSPATSIHRTLALSRPPIDRVEILDYDKEYETVGLAWRRVEVPPFDSEEEPLLYMIESQEPLTDSWRTLVSGIPTTRYRIPDVGPTQDYNFRVRALTPYGMSPPSPATGLYRSPTPSRPMASDLYISSMEPESMRLSWQPSSFSLPSSRATTPAYQIESLEYPSTQWRPLASDVRDTSYQLTGLAPTRDYSFRVRASTPSGGLTEPTYPVTVSSLPVRPRLPSREPVIKEMGADSVRLQWGRAELPYYQRQVAPITYSVEMQEVPGHVWTPVRRGIPETSYMVTGLRSDRDYRFRIRPETEFGPGEYSLPVHAYRKPSVTMPSREPMICDVGPSSVTLAWQPAKLPSGVQSTRPITYRIEMREPPSGYWSLMAERVPATSYRVNFLNPDRDYSFRVYAELDGVESEPTPAAYLPHRMGPPKMLREPPYISSVHPDSVWLSWRSVDIPARITDYAPVTYRIEAQEPPSMEWRPLARHIPVTHFHLQGLRPGQEYSFRVRAENDIGLSEPTPSVLLPRRSVTPSMPQSEPLISDVAPGSLRLSWRPAEVPSFLLDSMPVTYSIHYQHLPDSDWHPLARRVAGTNYYVTGLSPDNNYTFRVLAENQFGTSKPTHPARMPRLAEIRAPIYSPEIEEVEPSSLRLAWKMPRLEQYKSKKTTYSIETLEPSTWAWRPLASNLPTPSYRVSTLSPTQDYVFRVRAQTDNILSEPSFPISYSRTRAPPSVPVERPIISEIEPDSVRVAWHPIHYPSLGRGDGSRRYRLEMRELPYGSWAPALAQTTKLSHEVTGLRPNMDYSFRVSVLTDTGVSSPSNAAYLYRRAVIPRLPLELPELAEVGDDYASLRWKRVDVPAYEMDDEPLSFMVEAQRLPSYEWEPVARGITDTKYKVSGLKQHQDYAFRVRGELPSGLTSPSAPIPLYRRPERAGVPISYVTIDDHNVPPYSARIRWKPVYIPQYSSPSSTLYQVEMREPPQRDWRPLGSDIRGTEFMVSDLSPRKNYMFRVRAKSPAGVLSDPSMSVPFYPLHTRQYDSHGGGDLLMINEDYSLPNRPYINTLIVKVPPRMHIEKPDMFSVNPSTVHLTWNPARVPSATSQLSPTTYRVEVREDGTFNWVEKASNLTGLGTDIKCLNPLVDYAFRVRAINDFGWSEATLPVFLHRPIDFTYDEPDINWDSFSPTVPPLVAPRLPIDSPRITPVSPAALKLSWQPARIPAYARKSPITYSVEMRDLTGHAWSPVSSKLTDTSFQVSGLDPVRPYLFRVRADSEFGSSEPTLPAELSRTKPTASRTRSESVDRPRPTDGDLDSSRRGSFIDSITTGVPPRVPTGRPTISNATETSLVLSWPAARLPAYLKNTKLDYIIESREGTSRLWNVLAENVTDTSYKVTGLDPEEDYMFRVRSHNESGTSEPTLPATLERPKKKAPTPQRRGSSVERRSLDRRSQDRMSERRSMSRASVDRRSESRLGREGRKDGEEPDTLPGMTPEDFPLAPEFSRLDKEDVQYGVESHPMTISLQLRGYPPPQVTWYHQGKKLELGDRYDTYVTPTGQVFLEFLNMGWQDMGDYKCVAENEQGTAEKTVKVDVADPPTFIEPVHDVKIPERSQAVLTCAVDGIPYPTVRFMRDWRPLTDTSRLLVTNDAAHPERWTLTISDAIPADSGSYMCVAENPAGKIFCTARVTVDDVAASVTVDYKDTCSLEDNYYVLQELGRGRHGRVRHVVEKSTGKEYAAKFIQVREAVDKEFFRSEVDMLRKQKSKNVVSVHDAYETPRQLIIIMDLLPGGELLDRVAQDSSWTEGKAAGVVKQLLETLQHVHSNLVAHMDIKPSNLLLSGDSLDSAKLIDFGLARRVPPSQDTLLNHGTPGFVSPEAIDVKPISSASDVWGVGVLAFILLGGQSPFQADSVAESLKKTQACDWSFDISKAFASVSQDAKDFITKILKKNADDRLSVDECLAHPWLKKTDGGAKLDVSLIKAFQEKDKKQREATAARTVAYLRTLQRQLTGVEVTEKCLRPAVDPKTSNVSFPDTDGYGEFLDSESWYEWQSRYGQGPDSGLVPLKDPEYTARIRGYKRSVGSLDESSSPMDAEEEAAISEREKFKMMKERRQMADIDKEAIPPSLEKELEWLEGRKQARKAKEPQRQDSVDSRRSSVSTEGDGTGPAPVFRQRLQDLSFETGDTITMYCALEGPPPYSTVWYRNEELLSDGARVKQELSEDGQATLTITAAKPYDAGVYKCVARSKSGRASTRMRLLQGDVPERPGWPVVVQVEAKDAVLLWESPRFDGNCPILYYRVDYKPRGDARWSTAAYTTLEMCLVTELKPETAYRFRVSATNLLGRGPFSWASVEVTTKKQGSVSTLTTGDLKLELLKQRQDEAKEIANKPTKEAEAPEESQVDKTPPTLLTSEPDKEFAITETIWKGKFGELKDCINKKTSKSCLVKCVPATLTDGQHEYDILKTVSHETVLRLMAAYSTKSTFFLVFEGASGEHVAQRLSLRRRYSEDCVAHIMRQVLYGLQYLHRNSIVHLNLQPSSLLLTAARGFSIKLTDFSLAQALTNGAEEVAVPRKGYPDFIPPEVVAKQKAMLASDVWGVGTLTFLLLSGLSPFAGESDEETLINVAYSRYDAGDLLDGVSNEALKFLYKIMKLLPRNRPSVQDCLEHKWLQLTDSMMKTRENNLFRSNRLRQFVLSYDSRRQSEEHRILFDSLVLPPELAATLSPDVLTADVQ</sequence>
<comment type="subcellular location">
    <subcellularLocation>
        <location evidence="1">Cytoplasm</location>
    </subcellularLocation>
</comment>
<dbReference type="Gene3D" id="2.30.30.40">
    <property type="entry name" value="SH3 Domains"/>
    <property type="match status" value="1"/>
</dbReference>
<feature type="domain" description="Fibronectin type-III" evidence="18">
    <location>
        <begin position="3511"/>
        <end position="3607"/>
    </location>
</feature>
<feature type="compositionally biased region" description="Basic and acidic residues" evidence="12">
    <location>
        <begin position="2461"/>
        <end position="2483"/>
    </location>
</feature>
<feature type="domain" description="Fibronectin type-III" evidence="18">
    <location>
        <begin position="3849"/>
        <end position="3945"/>
    </location>
</feature>
<feature type="compositionally biased region" description="Basic and acidic residues" evidence="12">
    <location>
        <begin position="593"/>
        <end position="608"/>
    </location>
</feature>
<feature type="region of interest" description="Disordered" evidence="12">
    <location>
        <begin position="4907"/>
        <end position="4942"/>
    </location>
</feature>
<dbReference type="PANTHER" id="PTHR13817:SF166">
    <property type="entry name" value="NEURONAL IGCAM-RELATED"/>
    <property type="match status" value="1"/>
</dbReference>
<feature type="compositionally biased region" description="Basic and acidic residues" evidence="12">
    <location>
        <begin position="4071"/>
        <end position="4090"/>
    </location>
</feature>
<feature type="domain" description="Ig-like" evidence="17">
    <location>
        <begin position="2346"/>
        <end position="2434"/>
    </location>
</feature>
<feature type="domain" description="Fibronectin type-III" evidence="18">
    <location>
        <begin position="3713"/>
        <end position="3814"/>
    </location>
</feature>
<feature type="compositionally biased region" description="Basic and acidic residues" evidence="12">
    <location>
        <begin position="2580"/>
        <end position="2589"/>
    </location>
</feature>
<feature type="domain" description="Fibronectin type-III" evidence="18">
    <location>
        <begin position="2703"/>
        <end position="2801"/>
    </location>
</feature>
<dbReference type="PROSITE" id="PS50010">
    <property type="entry name" value="DH_2"/>
    <property type="match status" value="1"/>
</dbReference>
<dbReference type="Pfam" id="PF00069">
    <property type="entry name" value="Pkinase"/>
    <property type="match status" value="2"/>
</dbReference>
<evidence type="ECO:0000256" key="10">
    <source>
        <dbReference type="PROSITE-ProRule" id="PRU00192"/>
    </source>
</evidence>
<dbReference type="InterPro" id="IPR036028">
    <property type="entry name" value="SH3-like_dom_sf"/>
</dbReference>
<feature type="region of interest" description="Disordered" evidence="12">
    <location>
        <begin position="3296"/>
        <end position="3318"/>
    </location>
</feature>
<feature type="domain" description="Fibronectin type-III" evidence="18">
    <location>
        <begin position="3612"/>
        <end position="3708"/>
    </location>
</feature>
<dbReference type="FunFam" id="2.60.40.10:FF:000345">
    <property type="entry name" value="Muscle M-line assembly protein unc-89"/>
    <property type="match status" value="1"/>
</dbReference>
<feature type="domain" description="SH3" evidence="13">
    <location>
        <begin position="915"/>
        <end position="977"/>
    </location>
</feature>
<dbReference type="FunFam" id="2.60.40.10:FF:000032">
    <property type="entry name" value="palladin isoform X1"/>
    <property type="match status" value="4"/>
</dbReference>
<feature type="domain" description="Ig-like" evidence="17">
    <location>
        <begin position="4367"/>
        <end position="4459"/>
    </location>
</feature>
<evidence type="ECO:0000256" key="3">
    <source>
        <dbReference type="ARBA" id="ARBA00022443"/>
    </source>
</evidence>
<evidence type="ECO:0000256" key="12">
    <source>
        <dbReference type="SAM" id="MobiDB-lite"/>
    </source>
</evidence>
<feature type="domain" description="Ig-like" evidence="17">
    <location>
        <begin position="690"/>
        <end position="778"/>
    </location>
</feature>
<keyword evidence="8" id="KW-1015">Disulfide bond</keyword>
<dbReference type="SMART" id="SM00326">
    <property type="entry name" value="SH3"/>
    <property type="match status" value="2"/>
</dbReference>
<evidence type="ECO:0000256" key="6">
    <source>
        <dbReference type="ARBA" id="ARBA00022741"/>
    </source>
</evidence>
<dbReference type="CDD" id="cd00160">
    <property type="entry name" value="RhoGEF"/>
    <property type="match status" value="1"/>
</dbReference>
<dbReference type="InterPro" id="IPR001452">
    <property type="entry name" value="SH3_domain"/>
</dbReference>
<dbReference type="Pfam" id="PF00621">
    <property type="entry name" value="RhoGEF"/>
    <property type="match status" value="1"/>
</dbReference>
<dbReference type="Gene3D" id="2.30.29.30">
    <property type="entry name" value="Pleckstrin-homology domain (PH domain)/Phosphotyrosine-binding domain (PTB)"/>
    <property type="match status" value="1"/>
</dbReference>
<feature type="domain" description="SH3" evidence="13">
    <location>
        <begin position="1020"/>
        <end position="1088"/>
    </location>
</feature>
<dbReference type="InterPro" id="IPR036179">
    <property type="entry name" value="Ig-like_dom_sf"/>
</dbReference>
<feature type="compositionally biased region" description="Basic and acidic residues" evidence="12">
    <location>
        <begin position="4907"/>
        <end position="4925"/>
    </location>
</feature>
<feature type="compositionally biased region" description="Basic and acidic residues" evidence="12">
    <location>
        <begin position="1003"/>
        <end position="1016"/>
    </location>
</feature>
<feature type="region of interest" description="Disordered" evidence="12">
    <location>
        <begin position="4851"/>
        <end position="4872"/>
    </location>
</feature>
<feature type="domain" description="Protein kinase" evidence="16">
    <location>
        <begin position="5186"/>
        <end position="5437"/>
    </location>
</feature>
<feature type="domain" description="Fibronectin type-III" evidence="18">
    <location>
        <begin position="2903"/>
        <end position="3005"/>
    </location>
</feature>
<dbReference type="InterPro" id="IPR003599">
    <property type="entry name" value="Ig_sub"/>
</dbReference>
<dbReference type="SMART" id="SM00060">
    <property type="entry name" value="FN3"/>
    <property type="match status" value="17"/>
</dbReference>
<feature type="compositionally biased region" description="Basic and acidic residues" evidence="12">
    <location>
        <begin position="1708"/>
        <end position="1722"/>
    </location>
</feature>
<feature type="compositionally biased region" description="Basic and acidic residues" evidence="12">
    <location>
        <begin position="1691"/>
        <end position="1700"/>
    </location>
</feature>
<feature type="region of interest" description="Disordered" evidence="12">
    <location>
        <begin position="4050"/>
        <end position="4113"/>
    </location>
</feature>
<feature type="domain" description="Ig-like" evidence="17">
    <location>
        <begin position="1"/>
        <end position="85"/>
    </location>
</feature>
<dbReference type="Gene3D" id="1.20.900.10">
    <property type="entry name" value="Dbl homology (DH) domain"/>
    <property type="match status" value="1"/>
</dbReference>
<evidence type="ECO:0000259" key="17">
    <source>
        <dbReference type="PROSITE" id="PS50835"/>
    </source>
</evidence>
<dbReference type="InterPro" id="IPR000719">
    <property type="entry name" value="Prot_kinase_dom"/>
</dbReference>
<feature type="region of interest" description="Disordered" evidence="12">
    <location>
        <begin position="593"/>
        <end position="629"/>
    </location>
</feature>
<feature type="compositionally biased region" description="Basic and acidic residues" evidence="12">
    <location>
        <begin position="320"/>
        <end position="346"/>
    </location>
</feature>
<feature type="domain" description="Ig-like" evidence="17">
    <location>
        <begin position="2233"/>
        <end position="2321"/>
    </location>
</feature>
<feature type="region of interest" description="Disordered" evidence="12">
    <location>
        <begin position="1601"/>
        <end position="2016"/>
    </location>
</feature>
<dbReference type="PROSITE" id="PS50853">
    <property type="entry name" value="FN3"/>
    <property type="match status" value="17"/>
</dbReference>
<keyword evidence="5" id="KW-0677">Repeat</keyword>
<dbReference type="PROSITE" id="PS50003">
    <property type="entry name" value="PH_DOMAIN"/>
    <property type="match status" value="1"/>
</dbReference>
<feature type="compositionally biased region" description="Basic and acidic residues" evidence="12">
    <location>
        <begin position="411"/>
        <end position="428"/>
    </location>
</feature>
<keyword evidence="9" id="KW-0393">Immunoglobulin domain</keyword>
<feature type="domain" description="Fibronectin type-III" evidence="18">
    <location>
        <begin position="3312"/>
        <end position="3409"/>
    </location>
</feature>
<feature type="domain" description="Ig-like" evidence="17">
    <location>
        <begin position="4939"/>
        <end position="5028"/>
    </location>
</feature>
<dbReference type="SUPFAM" id="SSF50729">
    <property type="entry name" value="PH domain-like"/>
    <property type="match status" value="1"/>
</dbReference>
<dbReference type="PROSITE" id="PS50835">
    <property type="entry name" value="IG_LIKE"/>
    <property type="match status" value="11"/>
</dbReference>
<evidence type="ECO:0000259" key="16">
    <source>
        <dbReference type="PROSITE" id="PS50011"/>
    </source>
</evidence>
<feature type="domain" description="Fibronectin type-III" evidence="18">
    <location>
        <begin position="2487"/>
        <end position="2583"/>
    </location>
</feature>
<dbReference type="InterPro" id="IPR003961">
    <property type="entry name" value="FN3_dom"/>
</dbReference>
<keyword evidence="4" id="KW-0963">Cytoplasm</keyword>
<feature type="domain" description="Fibronectin type-III" evidence="18">
    <location>
        <begin position="4107"/>
        <end position="4202"/>
    </location>
</feature>
<feature type="domain" description="Fibronectin type-III" evidence="18">
    <location>
        <begin position="3207"/>
        <end position="3310"/>
    </location>
</feature>
<feature type="region of interest" description="Disordered" evidence="12">
    <location>
        <begin position="4183"/>
        <end position="4271"/>
    </location>
</feature>
<dbReference type="Gene3D" id="3.30.200.20">
    <property type="entry name" value="Phosphorylase Kinase, domain 1"/>
    <property type="match status" value="2"/>
</dbReference>
<keyword evidence="6 11" id="KW-0547">Nucleotide-binding</keyword>
<dbReference type="Proteomes" id="UP001374579">
    <property type="component" value="Unassembled WGS sequence"/>
</dbReference>
<evidence type="ECO:0000313" key="19">
    <source>
        <dbReference type="EMBL" id="KAK7113824.1"/>
    </source>
</evidence>
<evidence type="ECO:0000259" key="15">
    <source>
        <dbReference type="PROSITE" id="PS50010"/>
    </source>
</evidence>
<feature type="domain" description="Ig-like" evidence="17">
    <location>
        <begin position="2029"/>
        <end position="2118"/>
    </location>
</feature>
<dbReference type="SUPFAM" id="SSF56112">
    <property type="entry name" value="Protein kinase-like (PK-like)"/>
    <property type="match status" value="2"/>
</dbReference>
<dbReference type="CDD" id="cd00063">
    <property type="entry name" value="FN3"/>
    <property type="match status" value="17"/>
</dbReference>
<dbReference type="Pfam" id="PF22697">
    <property type="entry name" value="SOS1_NGEF_PH"/>
    <property type="match status" value="1"/>
</dbReference>
<comment type="caution">
    <text evidence="19">The sequence shown here is derived from an EMBL/GenBank/DDBJ whole genome shotgun (WGS) entry which is preliminary data.</text>
</comment>
<feature type="domain" description="Ig-like" evidence="17">
    <location>
        <begin position="1503"/>
        <end position="1591"/>
    </location>
</feature>
<feature type="compositionally biased region" description="Basic and acidic residues" evidence="12">
    <location>
        <begin position="5153"/>
        <end position="5163"/>
    </location>
</feature>
<feature type="region of interest" description="Disordered" evidence="12">
    <location>
        <begin position="165"/>
        <end position="496"/>
    </location>
</feature>
<dbReference type="PANTHER" id="PTHR13817">
    <property type="entry name" value="TITIN"/>
    <property type="match status" value="1"/>
</dbReference>
<dbReference type="SMART" id="SM00408">
    <property type="entry name" value="IGc2"/>
    <property type="match status" value="11"/>
</dbReference>
<feature type="domain" description="DH" evidence="15">
    <location>
        <begin position="1118"/>
        <end position="1296"/>
    </location>
</feature>
<feature type="domain" description="Fibronectin type-III" evidence="18">
    <location>
        <begin position="5035"/>
        <end position="5128"/>
    </location>
</feature>
<evidence type="ECO:0000259" key="14">
    <source>
        <dbReference type="PROSITE" id="PS50003"/>
    </source>
</evidence>
<feature type="domain" description="Fibronectin type-III" evidence="18">
    <location>
        <begin position="2804"/>
        <end position="2901"/>
    </location>
</feature>
<feature type="domain" description="Ig-like" evidence="17">
    <location>
        <begin position="4272"/>
        <end position="4363"/>
    </location>
</feature>
<dbReference type="InterPro" id="IPR011993">
    <property type="entry name" value="PH-like_dom_sf"/>
</dbReference>
<dbReference type="PROSITE" id="PS50011">
    <property type="entry name" value="PROTEIN_KINASE_DOM"/>
    <property type="match status" value="2"/>
</dbReference>
<feature type="domain" description="Fibronectin type-III" evidence="18">
    <location>
        <begin position="3412"/>
        <end position="3507"/>
    </location>
</feature>
<dbReference type="InterPro" id="IPR001849">
    <property type="entry name" value="PH_domain"/>
</dbReference>
<dbReference type="SMART" id="SM00220">
    <property type="entry name" value="S_TKc"/>
    <property type="match status" value="2"/>
</dbReference>
<feature type="binding site" evidence="11">
    <location>
        <position position="4510"/>
    </location>
    <ligand>
        <name>ATP</name>
        <dbReference type="ChEBI" id="CHEBI:30616"/>
    </ligand>
</feature>
<name>A0AAN9GML3_9CAEN</name>
<dbReference type="SMART" id="SM00325">
    <property type="entry name" value="RhoGEF"/>
    <property type="match status" value="1"/>
</dbReference>
<feature type="region of interest" description="Disordered" evidence="12">
    <location>
        <begin position="546"/>
        <end position="576"/>
    </location>
</feature>
<feature type="compositionally biased region" description="Basic and acidic residues" evidence="12">
    <location>
        <begin position="1729"/>
        <end position="1749"/>
    </location>
</feature>
<feature type="compositionally biased region" description="Basic and acidic residues" evidence="12">
    <location>
        <begin position="1755"/>
        <end position="1766"/>
    </location>
</feature>
<dbReference type="InterPro" id="IPR017441">
    <property type="entry name" value="Protein_kinase_ATP_BS"/>
</dbReference>
<feature type="compositionally biased region" description="Low complexity" evidence="12">
    <location>
        <begin position="429"/>
        <end position="453"/>
    </location>
</feature>
<feature type="region of interest" description="Disordered" evidence="12">
    <location>
        <begin position="2569"/>
        <end position="2597"/>
    </location>
</feature>
<dbReference type="Pfam" id="PF00041">
    <property type="entry name" value="fn3"/>
    <property type="match status" value="13"/>
</dbReference>
<feature type="compositionally biased region" description="Low complexity" evidence="12">
    <location>
        <begin position="175"/>
        <end position="192"/>
    </location>
</feature>
<feature type="domain" description="PH" evidence="14">
    <location>
        <begin position="1308"/>
        <end position="1420"/>
    </location>
</feature>
<reference evidence="19 20" key="1">
    <citation type="submission" date="2024-02" db="EMBL/GenBank/DDBJ databases">
        <title>Chromosome-scale genome assembly of the rough periwinkle Littorina saxatilis.</title>
        <authorList>
            <person name="De Jode A."/>
            <person name="Faria R."/>
            <person name="Formenti G."/>
            <person name="Sims Y."/>
            <person name="Smith T.P."/>
            <person name="Tracey A."/>
            <person name="Wood J.M.D."/>
            <person name="Zagrodzka Z.B."/>
            <person name="Johannesson K."/>
            <person name="Butlin R.K."/>
            <person name="Leder E.H."/>
        </authorList>
    </citation>
    <scope>NUCLEOTIDE SEQUENCE [LARGE SCALE GENOMIC DNA]</scope>
    <source>
        <strain evidence="19">Snail1</strain>
        <tissue evidence="19">Muscle</tissue>
    </source>
</reference>
<dbReference type="GO" id="GO:0005085">
    <property type="term" value="F:guanyl-nucleotide exchange factor activity"/>
    <property type="evidence" value="ECO:0007669"/>
    <property type="project" value="InterPro"/>
</dbReference>
<dbReference type="InterPro" id="IPR055251">
    <property type="entry name" value="SOS1_NGEF_PH"/>
</dbReference>
<comment type="similarity">
    <text evidence="2">Belongs to the protein kinase superfamily. CAMK Ser/Thr protein kinase family.</text>
</comment>
<protein>
    <submittedName>
        <fullName evidence="19">Uncharacterized protein</fullName>
    </submittedName>
</protein>
<dbReference type="InterPro" id="IPR007110">
    <property type="entry name" value="Ig-like_dom"/>
</dbReference>
<dbReference type="PROSITE" id="PS00108">
    <property type="entry name" value="PROTEIN_KINASE_ST"/>
    <property type="match status" value="1"/>
</dbReference>
<organism evidence="19 20">
    <name type="scientific">Littorina saxatilis</name>
    <dbReference type="NCBI Taxonomy" id="31220"/>
    <lineage>
        <taxon>Eukaryota</taxon>
        <taxon>Metazoa</taxon>
        <taxon>Spiralia</taxon>
        <taxon>Lophotrochozoa</taxon>
        <taxon>Mollusca</taxon>
        <taxon>Gastropoda</taxon>
        <taxon>Caenogastropoda</taxon>
        <taxon>Littorinimorpha</taxon>
        <taxon>Littorinoidea</taxon>
        <taxon>Littorinidae</taxon>
        <taxon>Littorina</taxon>
    </lineage>
</organism>
<dbReference type="InterPro" id="IPR003598">
    <property type="entry name" value="Ig_sub2"/>
</dbReference>
<feature type="domain" description="Fibronectin type-III" evidence="18">
    <location>
        <begin position="3971"/>
        <end position="4067"/>
    </location>
</feature>
<evidence type="ECO:0000259" key="13">
    <source>
        <dbReference type="PROSITE" id="PS50002"/>
    </source>
</evidence>
<keyword evidence="3 10" id="KW-0728">SH3 domain</keyword>
<proteinExistence type="inferred from homology"/>
<feature type="domain" description="Fibronectin type-III" evidence="18">
    <location>
        <begin position="3010"/>
        <end position="3106"/>
    </location>
</feature>
<dbReference type="SUPFAM" id="SSF48726">
    <property type="entry name" value="Immunoglobulin"/>
    <property type="match status" value="11"/>
</dbReference>
<feature type="region of interest" description="Disordered" evidence="12">
    <location>
        <begin position="5153"/>
        <end position="5181"/>
    </location>
</feature>
<dbReference type="InterPro" id="IPR008271">
    <property type="entry name" value="Ser/Thr_kinase_AS"/>
</dbReference>
<dbReference type="PROSITE" id="PS00107">
    <property type="entry name" value="PROTEIN_KINASE_ATP"/>
    <property type="match status" value="1"/>
</dbReference>
<keyword evidence="7 11" id="KW-0067">ATP-binding</keyword>
<feature type="region of interest" description="Disordered" evidence="12">
    <location>
        <begin position="986"/>
        <end position="1016"/>
    </location>
</feature>
<dbReference type="InterPro" id="IPR050964">
    <property type="entry name" value="Striated_Muscle_Regulatory"/>
</dbReference>
<feature type="compositionally biased region" description="Basic and acidic residues" evidence="12">
    <location>
        <begin position="454"/>
        <end position="465"/>
    </location>
</feature>
<dbReference type="SUPFAM" id="SSF50044">
    <property type="entry name" value="SH3-domain"/>
    <property type="match status" value="1"/>
</dbReference>
<dbReference type="Gene3D" id="2.60.40.10">
    <property type="entry name" value="Immunoglobulins"/>
    <property type="match status" value="28"/>
</dbReference>
<feature type="domain" description="Protein kinase" evidence="16">
    <location>
        <begin position="4481"/>
        <end position="4736"/>
    </location>
</feature>
<dbReference type="InterPro" id="IPR013098">
    <property type="entry name" value="Ig_I-set"/>
</dbReference>
<dbReference type="GO" id="GO:0060298">
    <property type="term" value="P:positive regulation of sarcomere organization"/>
    <property type="evidence" value="ECO:0007669"/>
    <property type="project" value="UniProtKB-ARBA"/>
</dbReference>
<evidence type="ECO:0000256" key="4">
    <source>
        <dbReference type="ARBA" id="ARBA00022490"/>
    </source>
</evidence>
<feature type="compositionally biased region" description="Low complexity" evidence="12">
    <location>
        <begin position="376"/>
        <end position="387"/>
    </location>
</feature>
<evidence type="ECO:0000259" key="18">
    <source>
        <dbReference type="PROSITE" id="PS50853"/>
    </source>
</evidence>
<dbReference type="GO" id="GO:0005524">
    <property type="term" value="F:ATP binding"/>
    <property type="evidence" value="ECO:0007669"/>
    <property type="project" value="UniProtKB-UniRule"/>
</dbReference>
<dbReference type="GO" id="GO:0004672">
    <property type="term" value="F:protein kinase activity"/>
    <property type="evidence" value="ECO:0007669"/>
    <property type="project" value="InterPro"/>
</dbReference>
<dbReference type="EMBL" id="JBAMIC010000002">
    <property type="protein sequence ID" value="KAK7113824.1"/>
    <property type="molecule type" value="Genomic_DNA"/>
</dbReference>
<feature type="domain" description="Fibronectin type-III" evidence="18">
    <location>
        <begin position="3110"/>
        <end position="3206"/>
    </location>
</feature>